<reference evidence="2 3" key="1">
    <citation type="submission" date="2017-05" db="EMBL/GenBank/DDBJ databases">
        <authorList>
            <person name="Varghese N."/>
            <person name="Submissions S."/>
        </authorList>
    </citation>
    <scope>NUCLEOTIDE SEQUENCE [LARGE SCALE GENOMIC DNA]</scope>
    <source>
        <strain evidence="2 3">SM16</strain>
    </source>
</reference>
<sequence>MLWQYVQWYKEAAISVEVNVKYLQADPKTGVLRYRRAFPVALRPFVRADAVPLSELKVSLGVRSMNEPGAKARHDAAAAKYDQMIARATQLANGVYDRLDPPLIEFLANNYLHQQLVLDEASRWRQPLPDVPFETRRDREADYEESRELLDDHDVDGLLDYWRDWALAYTQAMGYVFDTSKPEFAMLCRAFGEAACKLWLAIDKRNDRLAAPTPEAPTEPPKAVATKTEVAPTRLAPSEEEKSFEDIAWGLIDNPRLGMKEGVKEHVRTGLRFVREALGQPGPSQLTRAAVSQLLDLMAQRPARLPYAQQTLDLRELADRYRDQPEVRRMSARTMEVRLSALSTVWKKGVKEGAIDPDLPNPFVNREVVETQRQEKTAKGFSPGELQAYFRMPPFQDGYRPVRGKGEAIFWLPLIALFTGARPEEIAQLLVADIFQRKDDGRWLIRFTDEGFHPVKGPQTLKTERYEVGRREFPIPQALVDLGLLDYHTHLQNDGQSALFPLLRLKGKRGGLYDSFGGWFGPYIYDQGVLQRNSGRQPVREFRHTWTTAARNCGIAKDARVYIQGRTSSGPRSSDDDYGEFSGLGNQIDRLQFKVDIVALVPRWRPPA</sequence>
<evidence type="ECO:0000313" key="3">
    <source>
        <dbReference type="Proteomes" id="UP001157910"/>
    </source>
</evidence>
<dbReference type="RefSeq" id="WP_283405057.1">
    <property type="nucleotide sequence ID" value="NZ_FXUI01000001.1"/>
</dbReference>
<dbReference type="InterPro" id="IPR011010">
    <property type="entry name" value="DNA_brk_join_enz"/>
</dbReference>
<dbReference type="Proteomes" id="UP001157910">
    <property type="component" value="Unassembled WGS sequence"/>
</dbReference>
<keyword evidence="1" id="KW-0233">DNA recombination</keyword>
<keyword evidence="3" id="KW-1185">Reference proteome</keyword>
<evidence type="ECO:0008006" key="4">
    <source>
        <dbReference type="Google" id="ProtNLM"/>
    </source>
</evidence>
<proteinExistence type="predicted"/>
<accession>A0ABY1Q2M0</accession>
<name>A0ABY1Q2M0_9SPHN</name>
<dbReference type="InterPro" id="IPR013762">
    <property type="entry name" value="Integrase-like_cat_sf"/>
</dbReference>
<organism evidence="2 3">
    <name type="scientific">Novosphingobium panipatense</name>
    <dbReference type="NCBI Taxonomy" id="428991"/>
    <lineage>
        <taxon>Bacteria</taxon>
        <taxon>Pseudomonadati</taxon>
        <taxon>Pseudomonadota</taxon>
        <taxon>Alphaproteobacteria</taxon>
        <taxon>Sphingomonadales</taxon>
        <taxon>Sphingomonadaceae</taxon>
        <taxon>Novosphingobium</taxon>
    </lineage>
</organism>
<evidence type="ECO:0000313" key="2">
    <source>
        <dbReference type="EMBL" id="SMP54101.1"/>
    </source>
</evidence>
<evidence type="ECO:0000256" key="1">
    <source>
        <dbReference type="ARBA" id="ARBA00023172"/>
    </source>
</evidence>
<protein>
    <recommendedName>
        <fullName evidence="4">Tyr recombinase domain-containing protein</fullName>
    </recommendedName>
</protein>
<gene>
    <name evidence="2" type="ORF">SAMN06296065_101525</name>
</gene>
<dbReference type="EMBL" id="FXUI01000001">
    <property type="protein sequence ID" value="SMP54101.1"/>
    <property type="molecule type" value="Genomic_DNA"/>
</dbReference>
<dbReference type="Gene3D" id="1.10.443.10">
    <property type="entry name" value="Intergrase catalytic core"/>
    <property type="match status" value="1"/>
</dbReference>
<dbReference type="SUPFAM" id="SSF56349">
    <property type="entry name" value="DNA breaking-rejoining enzymes"/>
    <property type="match status" value="1"/>
</dbReference>
<comment type="caution">
    <text evidence="2">The sequence shown here is derived from an EMBL/GenBank/DDBJ whole genome shotgun (WGS) entry which is preliminary data.</text>
</comment>